<evidence type="ECO:0000313" key="1">
    <source>
        <dbReference type="EMBL" id="ADE77725.1"/>
    </source>
</evidence>
<dbReference type="AlphaFoldDB" id="D5ADV6"/>
<reference evidence="1" key="1">
    <citation type="submission" date="2010-04" db="EMBL/GenBank/DDBJ databases">
        <authorList>
            <person name="Reid K.E."/>
            <person name="Liao N."/>
            <person name="Chan S."/>
            <person name="Docking R."/>
            <person name="Taylor G."/>
            <person name="Moore R."/>
            <person name="Mayo M."/>
            <person name="Munro S."/>
            <person name="King J."/>
            <person name="Yanchuk A."/>
            <person name="Holt R."/>
            <person name="Jones S."/>
            <person name="Marra M."/>
            <person name="Ritland C.E."/>
            <person name="Ritland K."/>
            <person name="Bohlmann J."/>
        </authorList>
    </citation>
    <scope>NUCLEOTIDE SEQUENCE</scope>
    <source>
        <tissue evidence="1">Bud</tissue>
    </source>
</reference>
<dbReference type="EMBL" id="BT124477">
    <property type="protein sequence ID" value="ADE77725.1"/>
    <property type="molecule type" value="mRNA"/>
</dbReference>
<organism evidence="1">
    <name type="scientific">Picea sitchensis</name>
    <name type="common">Sitka spruce</name>
    <name type="synonym">Pinus sitchensis</name>
    <dbReference type="NCBI Taxonomy" id="3332"/>
    <lineage>
        <taxon>Eukaryota</taxon>
        <taxon>Viridiplantae</taxon>
        <taxon>Streptophyta</taxon>
        <taxon>Embryophyta</taxon>
        <taxon>Tracheophyta</taxon>
        <taxon>Spermatophyta</taxon>
        <taxon>Pinopsida</taxon>
        <taxon>Pinidae</taxon>
        <taxon>Conifers I</taxon>
        <taxon>Pinales</taxon>
        <taxon>Pinaceae</taxon>
        <taxon>Picea</taxon>
    </lineage>
</organism>
<protein>
    <submittedName>
        <fullName evidence="1">Uncharacterized protein</fullName>
    </submittedName>
</protein>
<accession>D5ADV6</accession>
<proteinExistence type="evidence at transcript level"/>
<sequence>MCEDGRGQTWCDRGFEAQPQSREIEDQQLFGTLLLGWWKRQKINIWFGFEERHQSSLQWN</sequence>
<name>D5ADV6_PICSI</name>